<keyword evidence="6 15" id="KW-0436">Ligase</keyword>
<protein>
    <recommendedName>
        <fullName evidence="5 15">Biotin carboxylase</fullName>
        <ecNumber evidence="4 15">6.3.4.14</ecNumber>
    </recommendedName>
    <alternativeName>
        <fullName evidence="12 15">Acetyl-coenzyme A carboxylase biotin carboxylase subunit A</fullName>
    </alternativeName>
</protein>
<evidence type="ECO:0000256" key="8">
    <source>
        <dbReference type="ARBA" id="ARBA00022741"/>
    </source>
</evidence>
<dbReference type="GO" id="GO:0004075">
    <property type="term" value="F:biotin carboxylase activity"/>
    <property type="evidence" value="ECO:0007669"/>
    <property type="project" value="UniProtKB-EC"/>
</dbReference>
<dbReference type="FunFam" id="3.40.50.20:FF:000010">
    <property type="entry name" value="Propionyl-CoA carboxylase subunit alpha"/>
    <property type="match status" value="1"/>
</dbReference>
<gene>
    <name evidence="18" type="primary">accC</name>
    <name evidence="18" type="ORF">MTUNDRAET4_4211</name>
</gene>
<evidence type="ECO:0000256" key="2">
    <source>
        <dbReference type="ARBA" id="ARBA00004956"/>
    </source>
</evidence>
<evidence type="ECO:0000256" key="1">
    <source>
        <dbReference type="ARBA" id="ARBA00003761"/>
    </source>
</evidence>
<dbReference type="EMBL" id="LR536450">
    <property type="protein sequence ID" value="VFU11092.1"/>
    <property type="molecule type" value="Genomic_DNA"/>
</dbReference>
<dbReference type="GO" id="GO:0006633">
    <property type="term" value="P:fatty acid biosynthetic process"/>
    <property type="evidence" value="ECO:0007669"/>
    <property type="project" value="UniProtKB-KW"/>
</dbReference>
<dbReference type="GO" id="GO:0005524">
    <property type="term" value="F:ATP binding"/>
    <property type="evidence" value="ECO:0007669"/>
    <property type="project" value="UniProtKB-UniRule"/>
</dbReference>
<keyword evidence="9 14" id="KW-0067">ATP-binding</keyword>
<dbReference type="InterPro" id="IPR016185">
    <property type="entry name" value="PreATP-grasp_dom_sf"/>
</dbReference>
<evidence type="ECO:0000256" key="4">
    <source>
        <dbReference type="ARBA" id="ARBA00013263"/>
    </source>
</evidence>
<dbReference type="FunFam" id="3.30.1490.20:FF:000018">
    <property type="entry name" value="Biotin carboxylase"/>
    <property type="match status" value="1"/>
</dbReference>
<dbReference type="Proteomes" id="UP000294360">
    <property type="component" value="Chromosome"/>
</dbReference>
<dbReference type="RefSeq" id="WP_134492079.1">
    <property type="nucleotide sequence ID" value="NZ_CP139089.1"/>
</dbReference>
<dbReference type="InterPro" id="IPR004549">
    <property type="entry name" value="Acetyl_CoA_COase_biotin_COase"/>
</dbReference>
<keyword evidence="11 15" id="KW-0092">Biotin</keyword>
<evidence type="ECO:0000256" key="11">
    <source>
        <dbReference type="ARBA" id="ARBA00023267"/>
    </source>
</evidence>
<dbReference type="PROSITE" id="PS00867">
    <property type="entry name" value="CPSASE_2"/>
    <property type="match status" value="1"/>
</dbReference>
<dbReference type="NCBIfam" id="TIGR00514">
    <property type="entry name" value="accC"/>
    <property type="match status" value="1"/>
</dbReference>
<dbReference type="InterPro" id="IPR011761">
    <property type="entry name" value="ATP-grasp"/>
</dbReference>
<comment type="pathway">
    <text evidence="2 15">Lipid metabolism; malonyl-CoA biosynthesis; malonyl-CoA from acetyl-CoA: step 1/1.</text>
</comment>
<dbReference type="SMART" id="SM00878">
    <property type="entry name" value="Biotin_carb_C"/>
    <property type="match status" value="1"/>
</dbReference>
<keyword evidence="15" id="KW-0276">Fatty acid metabolism</keyword>
<comment type="catalytic activity">
    <reaction evidence="13 15">
        <text>N(6)-biotinyl-L-lysyl-[protein] + hydrogencarbonate + ATP = N(6)-carboxybiotinyl-L-lysyl-[protein] + ADP + phosphate + H(+)</text>
        <dbReference type="Rhea" id="RHEA:13501"/>
        <dbReference type="Rhea" id="RHEA-COMP:10505"/>
        <dbReference type="Rhea" id="RHEA-COMP:10506"/>
        <dbReference type="ChEBI" id="CHEBI:15378"/>
        <dbReference type="ChEBI" id="CHEBI:17544"/>
        <dbReference type="ChEBI" id="CHEBI:30616"/>
        <dbReference type="ChEBI" id="CHEBI:43474"/>
        <dbReference type="ChEBI" id="CHEBI:83144"/>
        <dbReference type="ChEBI" id="CHEBI:83145"/>
        <dbReference type="ChEBI" id="CHEBI:456216"/>
        <dbReference type="EC" id="6.3.4.14"/>
    </reaction>
</comment>
<dbReference type="EC" id="6.3.4.14" evidence="4 15"/>
<accession>A0A4U8Z6A0</accession>
<dbReference type="OrthoDB" id="9763189at2"/>
<evidence type="ECO:0000256" key="15">
    <source>
        <dbReference type="RuleBase" id="RU365063"/>
    </source>
</evidence>
<dbReference type="SUPFAM" id="SSF51246">
    <property type="entry name" value="Rudiment single hybrid motif"/>
    <property type="match status" value="1"/>
</dbReference>
<dbReference type="NCBIfam" id="NF006367">
    <property type="entry name" value="PRK08591.1"/>
    <property type="match status" value="1"/>
</dbReference>
<keyword evidence="15" id="KW-0275">Fatty acid biosynthesis</keyword>
<dbReference type="SUPFAM" id="SSF52440">
    <property type="entry name" value="PreATP-grasp domain"/>
    <property type="match status" value="1"/>
</dbReference>
<feature type="domain" description="Biotin carboxylation" evidence="17">
    <location>
        <begin position="1"/>
        <end position="444"/>
    </location>
</feature>
<reference evidence="18 19" key="1">
    <citation type="submission" date="2019-03" db="EMBL/GenBank/DDBJ databases">
        <authorList>
            <person name="Kox A.R. M."/>
        </authorList>
    </citation>
    <scope>NUCLEOTIDE SEQUENCE [LARGE SCALE GENOMIC DNA]</scope>
    <source>
        <strain evidence="18">MTUNDRAET4 annotated genome</strain>
    </source>
</reference>
<comment type="function">
    <text evidence="1 15">This protein is a component of the acetyl coenzyme A carboxylase complex; first, biotin carboxylase catalyzes the carboxylation of the carrier protein and then the transcarboxylase transfers the carboxyl group to form malonyl-CoA.</text>
</comment>
<dbReference type="InterPro" id="IPR051602">
    <property type="entry name" value="ACC_Biotin_Carboxylase"/>
</dbReference>
<dbReference type="GO" id="GO:0046872">
    <property type="term" value="F:metal ion binding"/>
    <property type="evidence" value="ECO:0007669"/>
    <property type="project" value="UniProtKB-KW"/>
</dbReference>
<evidence type="ECO:0000259" key="17">
    <source>
        <dbReference type="PROSITE" id="PS50979"/>
    </source>
</evidence>
<dbReference type="PROSITE" id="PS50979">
    <property type="entry name" value="BC"/>
    <property type="match status" value="1"/>
</dbReference>
<dbReference type="PANTHER" id="PTHR48095:SF2">
    <property type="entry name" value="BIOTIN CARBOXYLASE, CHLOROPLASTIC"/>
    <property type="match status" value="1"/>
</dbReference>
<evidence type="ECO:0000256" key="5">
    <source>
        <dbReference type="ARBA" id="ARBA00017242"/>
    </source>
</evidence>
<name>A0A4U8Z6A0_METTU</name>
<evidence type="ECO:0000313" key="19">
    <source>
        <dbReference type="Proteomes" id="UP000294360"/>
    </source>
</evidence>
<keyword evidence="7" id="KW-0479">Metal-binding</keyword>
<dbReference type="InterPro" id="IPR011764">
    <property type="entry name" value="Biotin_carboxylation_dom"/>
</dbReference>
<dbReference type="UniPathway" id="UPA00655">
    <property type="reaction ID" value="UER00711"/>
</dbReference>
<evidence type="ECO:0000256" key="9">
    <source>
        <dbReference type="ARBA" id="ARBA00022840"/>
    </source>
</evidence>
<evidence type="ECO:0000256" key="7">
    <source>
        <dbReference type="ARBA" id="ARBA00022723"/>
    </source>
</evidence>
<feature type="domain" description="ATP-grasp" evidence="16">
    <location>
        <begin position="120"/>
        <end position="316"/>
    </location>
</feature>
<evidence type="ECO:0000256" key="12">
    <source>
        <dbReference type="ARBA" id="ARBA00033786"/>
    </source>
</evidence>
<dbReference type="KEGG" id="mtun:MTUNDRAET4_4211"/>
<dbReference type="PROSITE" id="PS50975">
    <property type="entry name" value="ATP_GRASP"/>
    <property type="match status" value="1"/>
</dbReference>
<dbReference type="InterPro" id="IPR005482">
    <property type="entry name" value="Biotin_COase_C"/>
</dbReference>
<dbReference type="InterPro" id="IPR005479">
    <property type="entry name" value="CPAse_ATP-bd"/>
</dbReference>
<dbReference type="InterPro" id="IPR011054">
    <property type="entry name" value="Rudment_hybrid_motif"/>
</dbReference>
<dbReference type="PANTHER" id="PTHR48095">
    <property type="entry name" value="PYRUVATE CARBOXYLASE SUBUNIT A"/>
    <property type="match status" value="1"/>
</dbReference>
<dbReference type="PROSITE" id="PS00866">
    <property type="entry name" value="CPSASE_1"/>
    <property type="match status" value="1"/>
</dbReference>
<dbReference type="Gene3D" id="3.30.470.20">
    <property type="entry name" value="ATP-grasp fold, B domain"/>
    <property type="match status" value="1"/>
</dbReference>
<evidence type="ECO:0000259" key="16">
    <source>
        <dbReference type="PROSITE" id="PS50975"/>
    </source>
</evidence>
<evidence type="ECO:0000256" key="3">
    <source>
        <dbReference type="ARBA" id="ARBA00011750"/>
    </source>
</evidence>
<evidence type="ECO:0000256" key="6">
    <source>
        <dbReference type="ARBA" id="ARBA00022598"/>
    </source>
</evidence>
<keyword evidence="10" id="KW-0460">Magnesium</keyword>
<keyword evidence="8 14" id="KW-0547">Nucleotide-binding</keyword>
<evidence type="ECO:0000313" key="18">
    <source>
        <dbReference type="EMBL" id="VFU11092.1"/>
    </source>
</evidence>
<dbReference type="Pfam" id="PF02786">
    <property type="entry name" value="CPSase_L_D2"/>
    <property type="match status" value="1"/>
</dbReference>
<dbReference type="InterPro" id="IPR005481">
    <property type="entry name" value="BC-like_N"/>
</dbReference>
<proteinExistence type="predicted"/>
<evidence type="ECO:0000256" key="14">
    <source>
        <dbReference type="PROSITE-ProRule" id="PRU00409"/>
    </source>
</evidence>
<comment type="subunit">
    <text evidence="3 15">Acetyl-CoA carboxylase is a heterohexamer of biotin carboxyl carrier protein, biotin carboxylase and the two subunits of carboxyl transferase in a 2:2 complex.</text>
</comment>
<dbReference type="SUPFAM" id="SSF56059">
    <property type="entry name" value="Glutathione synthetase ATP-binding domain-like"/>
    <property type="match status" value="1"/>
</dbReference>
<dbReference type="Pfam" id="PF00289">
    <property type="entry name" value="Biotin_carb_N"/>
    <property type="match status" value="1"/>
</dbReference>
<dbReference type="Pfam" id="PF02785">
    <property type="entry name" value="Biotin_carb_C"/>
    <property type="match status" value="1"/>
</dbReference>
<keyword evidence="15" id="KW-0443">Lipid metabolism</keyword>
<organism evidence="18 19">
    <name type="scientific">Methylocella tundrae</name>
    <dbReference type="NCBI Taxonomy" id="227605"/>
    <lineage>
        <taxon>Bacteria</taxon>
        <taxon>Pseudomonadati</taxon>
        <taxon>Pseudomonadota</taxon>
        <taxon>Alphaproteobacteria</taxon>
        <taxon>Hyphomicrobiales</taxon>
        <taxon>Beijerinckiaceae</taxon>
        <taxon>Methylocella</taxon>
    </lineage>
</organism>
<dbReference type="GO" id="GO:2001295">
    <property type="term" value="P:malonyl-CoA biosynthetic process"/>
    <property type="evidence" value="ECO:0007669"/>
    <property type="project" value="UniProtKB-UniPathway"/>
</dbReference>
<evidence type="ECO:0000256" key="13">
    <source>
        <dbReference type="ARBA" id="ARBA00048600"/>
    </source>
</evidence>
<dbReference type="AlphaFoldDB" id="A0A4U8Z6A0"/>
<sequence>MFEKILIANRGEIALRILRAAKELGIATVAVHSTADADAMHVKLADESVCVGPPAARDSYLNIPALLAACEITGAEALHPGYGFLSENARFAEILAEHHIVFVGPKPEHIRIMGDKIEAKRTATRLGIPCVPGSPGAITDDIEAVAIAKELGYPVLIKAAAGGGGRGMKVAYGPDDLSSALETARMEAKSAFGDESVYLEKFLEKPRHIEIQILGDGRGNAIHLGERDCSLQRRHQKVWEEGPSPALNAPQRLEIGEICAAAMRELRYSGVGTVEFLYEEGKFYFIEMNTRIQVEHPVTEMITGVDLVNEQIKIAAGSELTLTQDEVVFNGHAIECRINAEHPATFRPSPGTINYYHPPGGLGVRVDSAVYAGYTIPPTYDSLVGKLIVHGRNRNEALMRLRRALDEFIIDGIDTTIPLFQTLVRNADIQNGLYDIHWLEKFLIDGGMDGEG</sequence>
<evidence type="ECO:0000256" key="10">
    <source>
        <dbReference type="ARBA" id="ARBA00022842"/>
    </source>
</evidence>
<keyword evidence="15" id="KW-0444">Lipid biosynthesis</keyword>